<protein>
    <submittedName>
        <fullName evidence="4">Uncharacterized protein</fullName>
    </submittedName>
</protein>
<keyword evidence="2" id="KW-0812">Transmembrane</keyword>
<organism evidence="4">
    <name type="scientific">Corethron hystrix</name>
    <dbReference type="NCBI Taxonomy" id="216773"/>
    <lineage>
        <taxon>Eukaryota</taxon>
        <taxon>Sar</taxon>
        <taxon>Stramenopiles</taxon>
        <taxon>Ochrophyta</taxon>
        <taxon>Bacillariophyta</taxon>
        <taxon>Coscinodiscophyceae</taxon>
        <taxon>Corethrophycidae</taxon>
        <taxon>Corethrales</taxon>
        <taxon>Corethraceae</taxon>
        <taxon>Corethron</taxon>
    </lineage>
</organism>
<dbReference type="EMBL" id="HBFR01020623">
    <property type="protein sequence ID" value="CAD8887656.1"/>
    <property type="molecule type" value="Transcribed_RNA"/>
</dbReference>
<dbReference type="AlphaFoldDB" id="A0A6U5H2S6"/>
<gene>
    <name evidence="3" type="ORF">CHYS00102_LOCUS14852</name>
    <name evidence="4" type="ORF">CHYS00102_LOCUS14854</name>
</gene>
<evidence type="ECO:0000256" key="1">
    <source>
        <dbReference type="SAM" id="MobiDB-lite"/>
    </source>
</evidence>
<evidence type="ECO:0000313" key="4">
    <source>
        <dbReference type="EMBL" id="CAD8887656.1"/>
    </source>
</evidence>
<name>A0A6U5H2S6_9STRA</name>
<sequence length="206" mass="22416">MGSVSTKRIEHALVNHGDFNPLLVSKFPNFLHCLPFRHAPATVFSLLHKKIWGALRLWLFTCFLRVYDDVAAIVHVVRHDLSFILRQRIQHRSDAVKVHPPVRLQGAKVDTFLVPLCRNAISPCAAFTKSLATFAVISSSATVTGIFPTATVISTPSVSAVAITFIAASVAVAVAVAVTVISTPRVPKTTPRVHATPSPTVSLRRR</sequence>
<feature type="transmembrane region" description="Helical" evidence="2">
    <location>
        <begin position="159"/>
        <end position="182"/>
    </location>
</feature>
<proteinExistence type="predicted"/>
<dbReference type="EMBL" id="HBFR01020621">
    <property type="protein sequence ID" value="CAD8887654.1"/>
    <property type="molecule type" value="Transcribed_RNA"/>
</dbReference>
<feature type="compositionally biased region" description="Polar residues" evidence="1">
    <location>
        <begin position="197"/>
        <end position="206"/>
    </location>
</feature>
<feature type="region of interest" description="Disordered" evidence="1">
    <location>
        <begin position="187"/>
        <end position="206"/>
    </location>
</feature>
<keyword evidence="2" id="KW-1133">Transmembrane helix</keyword>
<reference evidence="4" key="1">
    <citation type="submission" date="2021-01" db="EMBL/GenBank/DDBJ databases">
        <authorList>
            <person name="Corre E."/>
            <person name="Pelletier E."/>
            <person name="Niang G."/>
            <person name="Scheremetjew M."/>
            <person name="Finn R."/>
            <person name="Kale V."/>
            <person name="Holt S."/>
            <person name="Cochrane G."/>
            <person name="Meng A."/>
            <person name="Brown T."/>
            <person name="Cohen L."/>
        </authorList>
    </citation>
    <scope>NUCLEOTIDE SEQUENCE</scope>
    <source>
        <strain evidence="4">308</strain>
    </source>
</reference>
<feature type="transmembrane region" description="Helical" evidence="2">
    <location>
        <begin position="131"/>
        <end position="153"/>
    </location>
</feature>
<keyword evidence="2" id="KW-0472">Membrane</keyword>
<accession>A0A6U5H2S6</accession>
<evidence type="ECO:0000256" key="2">
    <source>
        <dbReference type="SAM" id="Phobius"/>
    </source>
</evidence>
<evidence type="ECO:0000313" key="3">
    <source>
        <dbReference type="EMBL" id="CAD8887654.1"/>
    </source>
</evidence>